<keyword evidence="8" id="KW-1185">Reference proteome</keyword>
<evidence type="ECO:0000313" key="8">
    <source>
        <dbReference type="Proteomes" id="UP000242642"/>
    </source>
</evidence>
<dbReference type="CDD" id="cd07560">
    <property type="entry name" value="Peptidase_S41_CPP"/>
    <property type="match status" value="1"/>
</dbReference>
<dbReference type="GO" id="GO:0008236">
    <property type="term" value="F:serine-type peptidase activity"/>
    <property type="evidence" value="ECO:0007669"/>
    <property type="project" value="UniProtKB-KW"/>
</dbReference>
<dbReference type="PANTHER" id="PTHR32060">
    <property type="entry name" value="TAIL-SPECIFIC PROTEASE"/>
    <property type="match status" value="1"/>
</dbReference>
<evidence type="ECO:0000256" key="2">
    <source>
        <dbReference type="ARBA" id="ARBA00022670"/>
    </source>
</evidence>
<dbReference type="Pfam" id="PF03572">
    <property type="entry name" value="Peptidase_S41"/>
    <property type="match status" value="1"/>
</dbReference>
<protein>
    <submittedName>
        <fullName evidence="7">Carboxyl-terminal processing protease</fullName>
    </submittedName>
</protein>
<evidence type="ECO:0000256" key="5">
    <source>
        <dbReference type="RuleBase" id="RU004404"/>
    </source>
</evidence>
<reference evidence="8" key="1">
    <citation type="submission" date="2016-10" db="EMBL/GenBank/DDBJ databases">
        <authorList>
            <person name="Varghese N."/>
            <person name="Submissions S."/>
        </authorList>
    </citation>
    <scope>NUCLEOTIDE SEQUENCE [LARGE SCALE GENOMIC DNA]</scope>
    <source>
        <strain evidence="8">DSM 18579</strain>
    </source>
</reference>
<dbReference type="InterPro" id="IPR040573">
    <property type="entry name" value="TSP_N"/>
</dbReference>
<keyword evidence="4 5" id="KW-0720">Serine protease</keyword>
<dbReference type="FunFam" id="3.90.226.10:FF:000090">
    <property type="entry name" value="Tail-specific protease"/>
    <property type="match status" value="1"/>
</dbReference>
<evidence type="ECO:0000256" key="1">
    <source>
        <dbReference type="ARBA" id="ARBA00009179"/>
    </source>
</evidence>
<dbReference type="Gene3D" id="2.30.42.10">
    <property type="match status" value="1"/>
</dbReference>
<dbReference type="Gene3D" id="3.90.226.10">
    <property type="entry name" value="2-enoyl-CoA Hydratase, Chain A, domain 1"/>
    <property type="match status" value="1"/>
</dbReference>
<dbReference type="SUPFAM" id="SSF52096">
    <property type="entry name" value="ClpP/crotonase"/>
    <property type="match status" value="1"/>
</dbReference>
<proteinExistence type="inferred from homology"/>
<dbReference type="NCBIfam" id="TIGR00225">
    <property type="entry name" value="prc"/>
    <property type="match status" value="1"/>
</dbReference>
<dbReference type="GO" id="GO:0030288">
    <property type="term" value="C:outer membrane-bounded periplasmic space"/>
    <property type="evidence" value="ECO:0007669"/>
    <property type="project" value="TreeGrafter"/>
</dbReference>
<dbReference type="GO" id="GO:0006508">
    <property type="term" value="P:proteolysis"/>
    <property type="evidence" value="ECO:0007669"/>
    <property type="project" value="UniProtKB-KW"/>
</dbReference>
<comment type="similarity">
    <text evidence="1 5">Belongs to the peptidase S41A family.</text>
</comment>
<dbReference type="InterPro" id="IPR001478">
    <property type="entry name" value="PDZ"/>
</dbReference>
<dbReference type="CDD" id="cd06782">
    <property type="entry name" value="cpPDZ_CPP-like"/>
    <property type="match status" value="1"/>
</dbReference>
<evidence type="ECO:0000259" key="6">
    <source>
        <dbReference type="PROSITE" id="PS50106"/>
    </source>
</evidence>
<dbReference type="SMART" id="SM00245">
    <property type="entry name" value="TSPc"/>
    <property type="match status" value="1"/>
</dbReference>
<dbReference type="InterPro" id="IPR005151">
    <property type="entry name" value="Tail-specific_protease"/>
</dbReference>
<dbReference type="SMART" id="SM00228">
    <property type="entry name" value="PDZ"/>
    <property type="match status" value="1"/>
</dbReference>
<dbReference type="GO" id="GO:0004175">
    <property type="term" value="F:endopeptidase activity"/>
    <property type="evidence" value="ECO:0007669"/>
    <property type="project" value="TreeGrafter"/>
</dbReference>
<dbReference type="Proteomes" id="UP000242642">
    <property type="component" value="Unassembled WGS sequence"/>
</dbReference>
<accession>A0A1I0C964</accession>
<keyword evidence="3 5" id="KW-0378">Hydrolase</keyword>
<dbReference type="Pfam" id="PF00595">
    <property type="entry name" value="PDZ"/>
    <property type="match status" value="1"/>
</dbReference>
<dbReference type="InterPro" id="IPR004447">
    <property type="entry name" value="Peptidase_S41A"/>
</dbReference>
<name>A0A1I0C964_9GAMM</name>
<dbReference type="Pfam" id="PF11818">
    <property type="entry name" value="DUF3340"/>
    <property type="match status" value="1"/>
</dbReference>
<dbReference type="InterPro" id="IPR036034">
    <property type="entry name" value="PDZ_sf"/>
</dbReference>
<dbReference type="NCBIfam" id="NF008388">
    <property type="entry name" value="PRK11186.1"/>
    <property type="match status" value="1"/>
</dbReference>
<dbReference type="PANTHER" id="PTHR32060:SF22">
    <property type="entry name" value="CARBOXYL-TERMINAL-PROCESSING PEPTIDASE 3, CHLOROPLASTIC"/>
    <property type="match status" value="1"/>
</dbReference>
<feature type="domain" description="PDZ" evidence="6">
    <location>
        <begin position="249"/>
        <end position="319"/>
    </location>
</feature>
<dbReference type="InterPro" id="IPR029045">
    <property type="entry name" value="ClpP/crotonase-like_dom_sf"/>
</dbReference>
<dbReference type="STRING" id="1123402.SAMN02583745_01501"/>
<dbReference type="InterPro" id="IPR020992">
    <property type="entry name" value="Tail_Prtase_C"/>
</dbReference>
<gene>
    <name evidence="7" type="ORF">SAMN02583745_01501</name>
</gene>
<evidence type="ECO:0000313" key="7">
    <source>
        <dbReference type="EMBL" id="SET15392.1"/>
    </source>
</evidence>
<dbReference type="PROSITE" id="PS50106">
    <property type="entry name" value="PDZ"/>
    <property type="match status" value="1"/>
</dbReference>
<evidence type="ECO:0000256" key="4">
    <source>
        <dbReference type="ARBA" id="ARBA00022825"/>
    </source>
</evidence>
<dbReference type="GO" id="GO:0007165">
    <property type="term" value="P:signal transduction"/>
    <property type="evidence" value="ECO:0007669"/>
    <property type="project" value="TreeGrafter"/>
</dbReference>
<organism evidence="7 8">
    <name type="scientific">Thorsellia anophelis DSM 18579</name>
    <dbReference type="NCBI Taxonomy" id="1123402"/>
    <lineage>
        <taxon>Bacteria</taxon>
        <taxon>Pseudomonadati</taxon>
        <taxon>Pseudomonadota</taxon>
        <taxon>Gammaproteobacteria</taxon>
        <taxon>Enterobacterales</taxon>
        <taxon>Thorselliaceae</taxon>
        <taxon>Thorsellia</taxon>
    </lineage>
</organism>
<dbReference type="EMBL" id="FOHV01000010">
    <property type="protein sequence ID" value="SET15392.1"/>
    <property type="molecule type" value="Genomic_DNA"/>
</dbReference>
<dbReference type="SUPFAM" id="SSF50156">
    <property type="entry name" value="PDZ domain-like"/>
    <property type="match status" value="1"/>
</dbReference>
<sequence length="686" mass="77331">MKSKSLLHSGVQLVMRVFVVFLLIFQMNNASADEIKINSVADLPILTQDNQHKTVSERVIGILSKSHYKQFNMDSAFSRKVFNRYLEILDFNKTLFLQSDVDQFDLGADSFTFDFKNGNLTTAYDLYNLSQKRRYERFQFALEVLKNPLNFEGDDEINLSRTDEKWATSSTELDVYWRAKVKYDALSLKLAGKTDDEIIEALNKRYQSAIKRLAQTNSEDVFQLAMTAFAREIDPHTSYLSPRNTEQFNSEMSLSLEGIGAVLQIEDDYTKINSLVPGGPAAKTKAIGVGDRIVGVAQGDGEMEDVIGWRLDDVVDKIKGKKGTKVRLQILPEGTTSKTTEVSIIREKIRLEDRAAKLTIKEVSNHKVAVIDIPGFYVGLTDDVKVLLQTMSKDNIDKLVIDLRSNGGGALTEAISLSGLFINSGPVVQVRDSNNRIRQDNDEDDTIYFNGPLVVLVDRYSASASEIFAAAMQDYGRALIVGEPTFGKGTVQQHRPLSRLYDGMIGSDWPDLGSIQYTIQKFYRIDGGSTQLKGVTPDVMMPTGPDAAEQGETKEDNALPWDSIKPAKYDRLANISKILPDIIKAYEARINQDREFGYIFKDIEKYRENKDKKTISLNYDKRKAEDNDFDVNRLERINARFKAEGKPTLDSLEDLPKDYEGPDPYLDETVNIMLDFAKFAESHVSE</sequence>
<dbReference type="AlphaFoldDB" id="A0A1I0C964"/>
<keyword evidence="2 5" id="KW-0645">Protease</keyword>
<dbReference type="Pfam" id="PF17804">
    <property type="entry name" value="TSP_NTD"/>
    <property type="match status" value="1"/>
</dbReference>
<dbReference type="Gene3D" id="3.30.750.44">
    <property type="match status" value="1"/>
</dbReference>
<evidence type="ECO:0000256" key="3">
    <source>
        <dbReference type="ARBA" id="ARBA00022801"/>
    </source>
</evidence>
<dbReference type="FunFam" id="2.30.42.10:FF:000083">
    <property type="entry name" value="Tail-specific protease"/>
    <property type="match status" value="1"/>
</dbReference>